<dbReference type="InterPro" id="IPR028992">
    <property type="entry name" value="Hedgehog/Intein_dom"/>
</dbReference>
<dbReference type="Gene3D" id="2.170.16.10">
    <property type="entry name" value="Hedgehog/Intein (Hint) domain"/>
    <property type="match status" value="1"/>
</dbReference>
<dbReference type="Proteomes" id="UP001218412">
    <property type="component" value="Chromosome"/>
</dbReference>
<sequence length="343" mass="36741">MTNVDANINKLYYSTISANATNDANGDGRFNVGETVTLTDHVGSAQNVVKSVTTLNVLGSGRFTWTSSLAPGFGGTADVLVTSDGSKTYLVFVNGDQRSHYDNNHDRTGASGPRIGELINSSTLTWRAVGYEPGEGPLCFGRGTLIDTDRGGVAIELLRVGDRVLTRDNGAQPIRWIGSMILTAGALAADPRLRPIKITADSLGAGLPARDLVVSPQHRVVVRSKIAKRMFDADEVFVPAVKLTALPGVFVDTECGEVEYFHMLFDRHEIVTSNGAQTESLHTGRIALRSLSTAARDEIFAIFPELAETGQVRALARPVPKGREIGALLHRHVKNAKPLQAAG</sequence>
<dbReference type="SUPFAM" id="SSF51294">
    <property type="entry name" value="Hedgehog/intein (Hint) domain"/>
    <property type="match status" value="1"/>
</dbReference>
<organism evidence="2 3">
    <name type="scientific">Paracoccus stylophorae</name>
    <dbReference type="NCBI Taxonomy" id="659350"/>
    <lineage>
        <taxon>Bacteria</taxon>
        <taxon>Pseudomonadati</taxon>
        <taxon>Pseudomonadota</taxon>
        <taxon>Alphaproteobacteria</taxon>
        <taxon>Rhodobacterales</taxon>
        <taxon>Paracoccaceae</taxon>
        <taxon>Paracoccus</taxon>
    </lineage>
</organism>
<proteinExistence type="predicted"/>
<dbReference type="InterPro" id="IPR036844">
    <property type="entry name" value="Hint_dom_sf"/>
</dbReference>
<keyword evidence="3" id="KW-1185">Reference proteome</keyword>
<accession>A0ABY7T030</accession>
<name>A0ABY7T030_9RHOB</name>
<gene>
    <name evidence="2" type="ORF">JHW45_16875</name>
</gene>
<dbReference type="EMBL" id="CP067134">
    <property type="protein sequence ID" value="WCR12675.1"/>
    <property type="molecule type" value="Genomic_DNA"/>
</dbReference>
<evidence type="ECO:0000313" key="3">
    <source>
        <dbReference type="Proteomes" id="UP001218412"/>
    </source>
</evidence>
<reference evidence="2 3" key="1">
    <citation type="submission" date="2021-01" db="EMBL/GenBank/DDBJ databases">
        <title>Biogeographic distribution of Paracoccus.</title>
        <authorList>
            <person name="Hollensteiner J."/>
            <person name="Leineberger J."/>
            <person name="Brinkhoff T."/>
            <person name="Daniel R."/>
        </authorList>
    </citation>
    <scope>NUCLEOTIDE SEQUENCE [LARGE SCALE GENOMIC DNA]</scope>
    <source>
        <strain evidence="2 3">LMG25392</strain>
    </source>
</reference>
<evidence type="ECO:0000259" key="1">
    <source>
        <dbReference type="Pfam" id="PF13403"/>
    </source>
</evidence>
<feature type="domain" description="Hedgehog/Intein (Hint)" evidence="1">
    <location>
        <begin position="139"/>
        <end position="284"/>
    </location>
</feature>
<protein>
    <submittedName>
        <fullName evidence="2">Hint domain-containing protein</fullName>
    </submittedName>
</protein>
<evidence type="ECO:0000313" key="2">
    <source>
        <dbReference type="EMBL" id="WCR12675.1"/>
    </source>
</evidence>
<dbReference type="Pfam" id="PF13403">
    <property type="entry name" value="Hint_2"/>
    <property type="match status" value="1"/>
</dbReference>